<evidence type="ECO:0000256" key="10">
    <source>
        <dbReference type="RuleBase" id="RU362068"/>
    </source>
</evidence>
<organism evidence="13 14">
    <name type="scientific">Halomarina salina</name>
    <dbReference type="NCBI Taxonomy" id="1872699"/>
    <lineage>
        <taxon>Archaea</taxon>
        <taxon>Methanobacteriati</taxon>
        <taxon>Methanobacteriota</taxon>
        <taxon>Stenosarchaea group</taxon>
        <taxon>Halobacteria</taxon>
        <taxon>Halobacteriales</taxon>
        <taxon>Natronomonadaceae</taxon>
        <taxon>Halomarina</taxon>
    </lineage>
</organism>
<dbReference type="PANTHER" id="PTHR43765">
    <property type="entry name" value="2-DEHYDROPANTOATE 2-REDUCTASE-RELATED"/>
    <property type="match status" value="1"/>
</dbReference>
<comment type="function">
    <text evidence="10">Catalyzes the NADPH-dependent reduction of ketopantoate into pantoic acid.</text>
</comment>
<dbReference type="InterPro" id="IPR003710">
    <property type="entry name" value="ApbA"/>
</dbReference>
<evidence type="ECO:0000313" key="13">
    <source>
        <dbReference type="EMBL" id="MFC5971749.1"/>
    </source>
</evidence>
<dbReference type="EMBL" id="JBHSQH010000001">
    <property type="protein sequence ID" value="MFC5971749.1"/>
    <property type="molecule type" value="Genomic_DNA"/>
</dbReference>
<dbReference type="Proteomes" id="UP001596099">
    <property type="component" value="Unassembled WGS sequence"/>
</dbReference>
<dbReference type="InterPro" id="IPR036291">
    <property type="entry name" value="NAD(P)-bd_dom_sf"/>
</dbReference>
<dbReference type="InterPro" id="IPR013332">
    <property type="entry name" value="KPR_N"/>
</dbReference>
<dbReference type="Pfam" id="PF02558">
    <property type="entry name" value="ApbA"/>
    <property type="match status" value="1"/>
</dbReference>
<proteinExistence type="inferred from homology"/>
<keyword evidence="4 10" id="KW-0521">NADP</keyword>
<evidence type="ECO:0000259" key="11">
    <source>
        <dbReference type="Pfam" id="PF02558"/>
    </source>
</evidence>
<protein>
    <recommendedName>
        <fullName evidence="3 10">2-dehydropantoate 2-reductase</fullName>
        <ecNumber evidence="3 10">1.1.1.169</ecNumber>
    </recommendedName>
    <alternativeName>
        <fullName evidence="7 10">Ketopantoate reductase</fullName>
    </alternativeName>
</protein>
<evidence type="ECO:0000256" key="3">
    <source>
        <dbReference type="ARBA" id="ARBA00013014"/>
    </source>
</evidence>
<comment type="caution">
    <text evidence="13">The sequence shown here is derived from an EMBL/GenBank/DDBJ whole genome shotgun (WGS) entry which is preliminary data.</text>
</comment>
<accession>A0ABD5RNC9</accession>
<evidence type="ECO:0000256" key="7">
    <source>
        <dbReference type="ARBA" id="ARBA00032024"/>
    </source>
</evidence>
<sequence>MDVVVFGAGSLGSLLGGLLARTHDVTLVGRRPHVDRIREQGLRVSGAIETTVGPDARTDVPPSADLALVTVKAYDTPAAARALADTSLDCALSLQNGLGNERTLADALDAPVLAGTCTYGARLTGPGEVACTGVGEVVLGAREGGPSPVAERVGRAFDEADVVTRVADDMPRRLWEKLAVNAGINAPTALARVQNGALLGHDAGDVMRAAAREVAAAARADGVELTDETAVAAVERVADATADNRSSMLQDVEKGRRTEVDSINGVVDGPDAPVNQTLTALLRAWERERGLRR</sequence>
<dbReference type="SUPFAM" id="SSF48179">
    <property type="entry name" value="6-phosphogluconate dehydrogenase C-terminal domain-like"/>
    <property type="match status" value="1"/>
</dbReference>
<dbReference type="Gene3D" id="3.40.50.720">
    <property type="entry name" value="NAD(P)-binding Rossmann-like Domain"/>
    <property type="match status" value="1"/>
</dbReference>
<keyword evidence="5 10" id="KW-0173">Coenzyme A biosynthesis</keyword>
<name>A0ABD5RNC9_9EURY</name>
<feature type="domain" description="Ketopantoate reductase C-terminal" evidence="12">
    <location>
        <begin position="172"/>
        <end position="284"/>
    </location>
</feature>
<dbReference type="RefSeq" id="WP_247414634.1">
    <property type="nucleotide sequence ID" value="NZ_JALLGW010000001.1"/>
</dbReference>
<evidence type="ECO:0000256" key="1">
    <source>
        <dbReference type="ARBA" id="ARBA00004724"/>
    </source>
</evidence>
<dbReference type="AlphaFoldDB" id="A0ABD5RNC9"/>
<evidence type="ECO:0000256" key="2">
    <source>
        <dbReference type="ARBA" id="ARBA00007870"/>
    </source>
</evidence>
<keyword evidence="14" id="KW-1185">Reference proteome</keyword>
<dbReference type="Pfam" id="PF08546">
    <property type="entry name" value="ApbA_C"/>
    <property type="match status" value="1"/>
</dbReference>
<evidence type="ECO:0000313" key="14">
    <source>
        <dbReference type="Proteomes" id="UP001596099"/>
    </source>
</evidence>
<dbReference type="PANTHER" id="PTHR43765:SF2">
    <property type="entry name" value="2-DEHYDROPANTOATE 2-REDUCTASE"/>
    <property type="match status" value="1"/>
</dbReference>
<dbReference type="EC" id="1.1.1.169" evidence="3 10"/>
<evidence type="ECO:0000256" key="9">
    <source>
        <dbReference type="ARBA" id="ARBA00048196"/>
    </source>
</evidence>
<evidence type="ECO:0000256" key="5">
    <source>
        <dbReference type="ARBA" id="ARBA00022993"/>
    </source>
</evidence>
<dbReference type="InterPro" id="IPR013752">
    <property type="entry name" value="KPA_reductase"/>
</dbReference>
<feature type="domain" description="Ketopantoate reductase N-terminal" evidence="11">
    <location>
        <begin position="3"/>
        <end position="143"/>
    </location>
</feature>
<evidence type="ECO:0000256" key="4">
    <source>
        <dbReference type="ARBA" id="ARBA00022857"/>
    </source>
</evidence>
<dbReference type="InterPro" id="IPR008927">
    <property type="entry name" value="6-PGluconate_DH-like_C_sf"/>
</dbReference>
<comment type="pathway">
    <text evidence="1 10">Cofactor biosynthesis; coenzyme A biosynthesis.</text>
</comment>
<dbReference type="SUPFAM" id="SSF51735">
    <property type="entry name" value="NAD(P)-binding Rossmann-fold domains"/>
    <property type="match status" value="1"/>
</dbReference>
<comment type="similarity">
    <text evidence="2 10">Belongs to the ketopantoate reductase family.</text>
</comment>
<dbReference type="GO" id="GO:0008677">
    <property type="term" value="F:2-dehydropantoate 2-reductase activity"/>
    <property type="evidence" value="ECO:0007669"/>
    <property type="project" value="UniProtKB-EC"/>
</dbReference>
<evidence type="ECO:0000259" key="12">
    <source>
        <dbReference type="Pfam" id="PF08546"/>
    </source>
</evidence>
<evidence type="ECO:0000256" key="6">
    <source>
        <dbReference type="ARBA" id="ARBA00023002"/>
    </source>
</evidence>
<reference evidence="13 14" key="1">
    <citation type="journal article" date="2019" name="Int. J. Syst. Evol. Microbiol.">
        <title>The Global Catalogue of Microorganisms (GCM) 10K type strain sequencing project: providing services to taxonomists for standard genome sequencing and annotation.</title>
        <authorList>
            <consortium name="The Broad Institute Genomics Platform"/>
            <consortium name="The Broad Institute Genome Sequencing Center for Infectious Disease"/>
            <person name="Wu L."/>
            <person name="Ma J."/>
        </authorList>
    </citation>
    <scope>NUCLEOTIDE SEQUENCE [LARGE SCALE GENOMIC DNA]</scope>
    <source>
        <strain evidence="13 14">CGMCC 1.12543</strain>
    </source>
</reference>
<dbReference type="Gene3D" id="1.10.1040.10">
    <property type="entry name" value="N-(1-d-carboxylethyl)-l-norvaline Dehydrogenase, domain 2"/>
    <property type="match status" value="1"/>
</dbReference>
<dbReference type="GO" id="GO:0015937">
    <property type="term" value="P:coenzyme A biosynthetic process"/>
    <property type="evidence" value="ECO:0007669"/>
    <property type="project" value="UniProtKB-KW"/>
</dbReference>
<keyword evidence="6 10" id="KW-0560">Oxidoreductase</keyword>
<gene>
    <name evidence="13" type="ORF">ACFPYI_10440</name>
</gene>
<dbReference type="InterPro" id="IPR050838">
    <property type="entry name" value="Ketopantoate_reductase"/>
</dbReference>
<evidence type="ECO:0000256" key="8">
    <source>
        <dbReference type="ARBA" id="ARBA00047506"/>
    </source>
</evidence>
<dbReference type="InterPro" id="IPR013328">
    <property type="entry name" value="6PGD_dom2"/>
</dbReference>
<comment type="catalytic activity">
    <reaction evidence="8">
        <text>(R)-pantoate + NADP(+) = 2-dehydropantoate + NADPH + H(+)</text>
        <dbReference type="Rhea" id="RHEA:16233"/>
        <dbReference type="ChEBI" id="CHEBI:11561"/>
        <dbReference type="ChEBI" id="CHEBI:15378"/>
        <dbReference type="ChEBI" id="CHEBI:15980"/>
        <dbReference type="ChEBI" id="CHEBI:57783"/>
        <dbReference type="ChEBI" id="CHEBI:58349"/>
        <dbReference type="EC" id="1.1.1.169"/>
    </reaction>
    <physiologicalReaction direction="right-to-left" evidence="8">
        <dbReference type="Rhea" id="RHEA:16235"/>
    </physiologicalReaction>
</comment>
<comment type="catalytic activity">
    <reaction evidence="9">
        <text>(R)-pantoate + NAD(+) = 2-dehydropantoate + NADH + H(+)</text>
        <dbReference type="Rhea" id="RHEA:61292"/>
        <dbReference type="ChEBI" id="CHEBI:11561"/>
        <dbReference type="ChEBI" id="CHEBI:15378"/>
        <dbReference type="ChEBI" id="CHEBI:15980"/>
        <dbReference type="ChEBI" id="CHEBI:57540"/>
        <dbReference type="ChEBI" id="CHEBI:57945"/>
    </reaction>
    <physiologicalReaction direction="right-to-left" evidence="9">
        <dbReference type="Rhea" id="RHEA:61294"/>
    </physiologicalReaction>
</comment>
<dbReference type="NCBIfam" id="TIGR00745">
    <property type="entry name" value="apbA_panE"/>
    <property type="match status" value="1"/>
</dbReference>